<feature type="compositionally biased region" description="Acidic residues" evidence="1">
    <location>
        <begin position="48"/>
        <end position="59"/>
    </location>
</feature>
<feature type="domain" description="Uncharacterized bromodomain-containing protein 10 helical" evidence="2">
    <location>
        <begin position="201"/>
        <end position="290"/>
    </location>
</feature>
<evidence type="ECO:0000259" key="2">
    <source>
        <dbReference type="Pfam" id="PF23450"/>
    </source>
</evidence>
<feature type="compositionally biased region" description="Acidic residues" evidence="1">
    <location>
        <begin position="299"/>
        <end position="309"/>
    </location>
</feature>
<organism evidence="3 4">
    <name type="scientific">Phytophthora fragariaefolia</name>
    <dbReference type="NCBI Taxonomy" id="1490495"/>
    <lineage>
        <taxon>Eukaryota</taxon>
        <taxon>Sar</taxon>
        <taxon>Stramenopiles</taxon>
        <taxon>Oomycota</taxon>
        <taxon>Peronosporomycetes</taxon>
        <taxon>Peronosporales</taxon>
        <taxon>Peronosporaceae</taxon>
        <taxon>Phytophthora</taxon>
    </lineage>
</organism>
<dbReference type="GO" id="GO:0031213">
    <property type="term" value="C:RSF complex"/>
    <property type="evidence" value="ECO:0007669"/>
    <property type="project" value="InterPro"/>
</dbReference>
<feature type="region of interest" description="Disordered" evidence="1">
    <location>
        <begin position="297"/>
        <end position="317"/>
    </location>
</feature>
<proteinExistence type="predicted"/>
<dbReference type="InterPro" id="IPR028938">
    <property type="entry name" value="Rsf1-like"/>
</dbReference>
<reference evidence="3" key="1">
    <citation type="submission" date="2023-04" db="EMBL/GenBank/DDBJ databases">
        <title>Phytophthora fragariaefolia NBRC 109709.</title>
        <authorList>
            <person name="Ichikawa N."/>
            <person name="Sato H."/>
            <person name="Tonouchi N."/>
        </authorList>
    </citation>
    <scope>NUCLEOTIDE SEQUENCE</scope>
    <source>
        <strain evidence="3">NBRC 109709</strain>
    </source>
</reference>
<gene>
    <name evidence="3" type="ORF">Pfra01_000249400</name>
</gene>
<feature type="compositionally biased region" description="Basic and acidic residues" evidence="1">
    <location>
        <begin position="562"/>
        <end position="640"/>
    </location>
</feature>
<feature type="region of interest" description="Disordered" evidence="1">
    <location>
        <begin position="1"/>
        <end position="169"/>
    </location>
</feature>
<feature type="compositionally biased region" description="Polar residues" evidence="1">
    <location>
        <begin position="62"/>
        <end position="73"/>
    </location>
</feature>
<feature type="compositionally biased region" description="Acidic residues" evidence="1">
    <location>
        <begin position="89"/>
        <end position="99"/>
    </location>
</feature>
<dbReference type="OrthoDB" id="303107at2759"/>
<accession>A0A9W6TVR7</accession>
<dbReference type="EMBL" id="BSXT01000202">
    <property type="protein sequence ID" value="GMF20577.1"/>
    <property type="molecule type" value="Genomic_DNA"/>
</dbReference>
<feature type="compositionally biased region" description="Basic and acidic residues" evidence="1">
    <location>
        <begin position="77"/>
        <end position="87"/>
    </location>
</feature>
<protein>
    <submittedName>
        <fullName evidence="3">Unnamed protein product</fullName>
    </submittedName>
</protein>
<dbReference type="AlphaFoldDB" id="A0A9W6TVR7"/>
<sequence length="669" mass="75941">MARSAALKRVSPASLESDGEEGAKKLKASVGAASDAAATARSGPLEAGDSDSDPVDAGEDAQTASSEDNNGVQHAQEGVKEGEHNVEMADADASEEQETADIKTSDKKKEASKSAAKKPVKKRVKAAANGKTKAAAKPKAKAKPGPKPKAKAAPKRKTRTQEDKAKENTPLASPFFVETGAEWNNTNIDFDELSALRSMWELPAACHILWLLQSPLTLRFSNTLLEYEAALLKPEDSPVLEDVFTKLLLKKSERACLSAGIGLKYEWWNKQLRIYYLDMYDKWYALLRKAGERLPETFSQDEDDDDDSSVSDNKTDDQVDVELTDDEWLTLDILKARLETLGMVCPLKVGAMLILALGFGEAVLTLNDVHLRINFQHQSFADLSIELRCKILLNLCEAVVDDPANTYMEDDDLRVEPLGNDRAGNMYYFFPQFYEERRLYRLEPETQKWALWAKGDGAFRSMLKAMKEVRGRKIRGEQELLDHLEVIVEQIEDEDEARARQLEKANRLAILEAIPRKRSLRLQVKQLEKMEKHQEELEHQKEMSLEQIAEMKRAELLHKVEKEAGKEARDAEREARRLHREQVEREEAQAERERRRLRRIEKEKEEERLEQLAQEERRQQEEAREARARQRHGVEEWHEVEQDDQSAVEDATSITEAQASEQIPAPAVP</sequence>
<feature type="compositionally biased region" description="Low complexity" evidence="1">
    <location>
        <begin position="28"/>
        <end position="42"/>
    </location>
</feature>
<dbReference type="PANTHER" id="PTHR14296">
    <property type="entry name" value="REMODELING AND SPACING FACTOR 1"/>
    <property type="match status" value="1"/>
</dbReference>
<dbReference type="PANTHER" id="PTHR14296:SF3">
    <property type="entry name" value="DIKAR, ISOFORM F"/>
    <property type="match status" value="1"/>
</dbReference>
<dbReference type="GO" id="GO:0006355">
    <property type="term" value="P:regulation of DNA-templated transcription"/>
    <property type="evidence" value="ECO:0007669"/>
    <property type="project" value="InterPro"/>
</dbReference>
<dbReference type="Pfam" id="PF23450">
    <property type="entry name" value="KIAA2026_hel"/>
    <property type="match status" value="1"/>
</dbReference>
<feature type="compositionally biased region" description="Polar residues" evidence="1">
    <location>
        <begin position="652"/>
        <end position="661"/>
    </location>
</feature>
<evidence type="ECO:0000313" key="3">
    <source>
        <dbReference type="EMBL" id="GMF20577.1"/>
    </source>
</evidence>
<feature type="compositionally biased region" description="Basic residues" evidence="1">
    <location>
        <begin position="134"/>
        <end position="158"/>
    </location>
</feature>
<keyword evidence="4" id="KW-1185">Reference proteome</keyword>
<name>A0A9W6TVR7_9STRA</name>
<feature type="region of interest" description="Disordered" evidence="1">
    <location>
        <begin position="562"/>
        <end position="669"/>
    </location>
</feature>
<evidence type="ECO:0000256" key="1">
    <source>
        <dbReference type="SAM" id="MobiDB-lite"/>
    </source>
</evidence>
<feature type="compositionally biased region" description="Basic residues" evidence="1">
    <location>
        <begin position="115"/>
        <end position="125"/>
    </location>
</feature>
<feature type="compositionally biased region" description="Basic and acidic residues" evidence="1">
    <location>
        <begin position="100"/>
        <end position="112"/>
    </location>
</feature>
<comment type="caution">
    <text evidence="3">The sequence shown here is derived from an EMBL/GenBank/DDBJ whole genome shotgun (WGS) entry which is preliminary data.</text>
</comment>
<evidence type="ECO:0000313" key="4">
    <source>
        <dbReference type="Proteomes" id="UP001165121"/>
    </source>
</evidence>
<dbReference type="InterPro" id="IPR056522">
    <property type="entry name" value="KIAA2026_hel"/>
</dbReference>
<dbReference type="Proteomes" id="UP001165121">
    <property type="component" value="Unassembled WGS sequence"/>
</dbReference>